<dbReference type="EMBL" id="GBRH01171612">
    <property type="protein sequence ID" value="JAE26284.1"/>
    <property type="molecule type" value="Transcribed_RNA"/>
</dbReference>
<protein>
    <submittedName>
        <fullName evidence="2">Uncharacterized protein</fullName>
    </submittedName>
</protein>
<evidence type="ECO:0000313" key="2">
    <source>
        <dbReference type="EMBL" id="JAE26284.1"/>
    </source>
</evidence>
<feature type="region of interest" description="Disordered" evidence="1">
    <location>
        <begin position="1"/>
        <end position="50"/>
    </location>
</feature>
<dbReference type="AlphaFoldDB" id="A0A0A9GS88"/>
<name>A0A0A9GS88_ARUDO</name>
<accession>A0A0A9GS88</accession>
<proteinExistence type="predicted"/>
<sequence length="50" mass="5267">MGENTQERDVAAGKEGAGEEKATSHLSQPFHAKTAPSPKYHQGIKKGSSS</sequence>
<organism evidence="2">
    <name type="scientific">Arundo donax</name>
    <name type="common">Giant reed</name>
    <name type="synonym">Donax arundinaceus</name>
    <dbReference type="NCBI Taxonomy" id="35708"/>
    <lineage>
        <taxon>Eukaryota</taxon>
        <taxon>Viridiplantae</taxon>
        <taxon>Streptophyta</taxon>
        <taxon>Embryophyta</taxon>
        <taxon>Tracheophyta</taxon>
        <taxon>Spermatophyta</taxon>
        <taxon>Magnoliopsida</taxon>
        <taxon>Liliopsida</taxon>
        <taxon>Poales</taxon>
        <taxon>Poaceae</taxon>
        <taxon>PACMAD clade</taxon>
        <taxon>Arundinoideae</taxon>
        <taxon>Arundineae</taxon>
        <taxon>Arundo</taxon>
    </lineage>
</organism>
<reference evidence="2" key="2">
    <citation type="journal article" date="2015" name="Data Brief">
        <title>Shoot transcriptome of the giant reed, Arundo donax.</title>
        <authorList>
            <person name="Barrero R.A."/>
            <person name="Guerrero F.D."/>
            <person name="Moolhuijzen P."/>
            <person name="Goolsby J.A."/>
            <person name="Tidwell J."/>
            <person name="Bellgard S.E."/>
            <person name="Bellgard M.I."/>
        </authorList>
    </citation>
    <scope>NUCLEOTIDE SEQUENCE</scope>
    <source>
        <tissue evidence="2">Shoot tissue taken approximately 20 cm above the soil surface</tissue>
    </source>
</reference>
<feature type="compositionally biased region" description="Basic and acidic residues" evidence="1">
    <location>
        <begin position="1"/>
        <end position="23"/>
    </location>
</feature>
<evidence type="ECO:0000256" key="1">
    <source>
        <dbReference type="SAM" id="MobiDB-lite"/>
    </source>
</evidence>
<reference evidence="2" key="1">
    <citation type="submission" date="2014-09" db="EMBL/GenBank/DDBJ databases">
        <authorList>
            <person name="Magalhaes I.L.F."/>
            <person name="Oliveira U."/>
            <person name="Santos F.R."/>
            <person name="Vidigal T.H.D.A."/>
            <person name="Brescovit A.D."/>
            <person name="Santos A.J."/>
        </authorList>
    </citation>
    <scope>NUCLEOTIDE SEQUENCE</scope>
    <source>
        <tissue evidence="2">Shoot tissue taken approximately 20 cm above the soil surface</tissue>
    </source>
</reference>